<evidence type="ECO:0000256" key="3">
    <source>
        <dbReference type="SAM" id="MobiDB-lite"/>
    </source>
</evidence>
<feature type="domain" description="Myb-like" evidence="4">
    <location>
        <begin position="281"/>
        <end position="331"/>
    </location>
</feature>
<dbReference type="Proteomes" id="UP000481153">
    <property type="component" value="Unassembled WGS sequence"/>
</dbReference>
<organism evidence="6 7">
    <name type="scientific">Aphanomyces euteiches</name>
    <dbReference type="NCBI Taxonomy" id="100861"/>
    <lineage>
        <taxon>Eukaryota</taxon>
        <taxon>Sar</taxon>
        <taxon>Stramenopiles</taxon>
        <taxon>Oomycota</taxon>
        <taxon>Saprolegniomycetes</taxon>
        <taxon>Saprolegniales</taxon>
        <taxon>Verrucalvaceae</taxon>
        <taxon>Aphanomyces</taxon>
    </lineage>
</organism>
<feature type="region of interest" description="Disordered" evidence="3">
    <location>
        <begin position="1"/>
        <end position="65"/>
    </location>
</feature>
<keyword evidence="1" id="KW-0677">Repeat</keyword>
<feature type="compositionally biased region" description="Basic and acidic residues" evidence="3">
    <location>
        <begin position="467"/>
        <end position="487"/>
    </location>
</feature>
<sequence>MYTQNQLSPRENQRQSQSQSYNTGQQMDRQMHDQYHGQDHSKGQPAASEPQNAMSGQPGHAMLGHVSNNQTQAQDRAPDHGQGQMQGLMHDIQNQFQMQSQMHNQMQGHSHGDIQRQMHEQMQEQMQRQMQSQMPPSMHGQMQGQSPYHAMVHPHIPGQIPGQMALQLKNQRRHHMGGHDKALDNMRLPMATHDMGMMEADDLEMEQRLHSGLDYDDDDDDDEGKKGKNDANSKKPWTREENEKLMQLVKQYGAKRWSLIAMHLPGRVGKQCRERWHNHLNPAVRKDAWTAEEDYVIFECHKNVGNQWAEISKMLPGRTDNAIKNRYYSTMRRMQRQSLRKKGCSRDSKPRSQSMVTSPTSGDNRHMFQRGKQFQKLVLSSHGDKLDSTFLSDYDQVQRQHGMEFGAPSFNAGGFPGDYQSAPGGFSYDGPLRRHSSPADGSHLNLYSHQMQLSPTATGMGMTPYDNQRDNSDGDEKHALHDSHEPLDDNQSSKPRQSVNSRLFAIALPIQVNPGTSGVTTEQRDIKAFDPISETHEVYI</sequence>
<dbReference type="Gene3D" id="1.10.10.60">
    <property type="entry name" value="Homeodomain-like"/>
    <property type="match status" value="2"/>
</dbReference>
<evidence type="ECO:0000259" key="4">
    <source>
        <dbReference type="PROSITE" id="PS50090"/>
    </source>
</evidence>
<evidence type="ECO:0000313" key="7">
    <source>
        <dbReference type="Proteomes" id="UP000481153"/>
    </source>
</evidence>
<comment type="caution">
    <text evidence="6">The sequence shown here is derived from an EMBL/GenBank/DDBJ whole genome shotgun (WGS) entry which is preliminary data.</text>
</comment>
<dbReference type="InterPro" id="IPR050560">
    <property type="entry name" value="MYB_TF"/>
</dbReference>
<feature type="region of interest" description="Disordered" evidence="3">
    <location>
        <begin position="212"/>
        <end position="242"/>
    </location>
</feature>
<evidence type="ECO:0000256" key="1">
    <source>
        <dbReference type="ARBA" id="ARBA00022737"/>
    </source>
</evidence>
<dbReference type="SUPFAM" id="SSF46689">
    <property type="entry name" value="Homeodomain-like"/>
    <property type="match status" value="1"/>
</dbReference>
<dbReference type="EMBL" id="VJMJ01000036">
    <property type="protein sequence ID" value="KAF0741668.1"/>
    <property type="molecule type" value="Genomic_DNA"/>
</dbReference>
<dbReference type="GO" id="GO:0000978">
    <property type="term" value="F:RNA polymerase II cis-regulatory region sequence-specific DNA binding"/>
    <property type="evidence" value="ECO:0007669"/>
    <property type="project" value="TreeGrafter"/>
</dbReference>
<evidence type="ECO:0000259" key="5">
    <source>
        <dbReference type="PROSITE" id="PS51294"/>
    </source>
</evidence>
<proteinExistence type="predicted"/>
<dbReference type="InterPro" id="IPR017930">
    <property type="entry name" value="Myb_dom"/>
</dbReference>
<feature type="region of interest" description="Disordered" evidence="3">
    <location>
        <begin position="335"/>
        <end position="367"/>
    </location>
</feature>
<dbReference type="VEuPathDB" id="FungiDB:AeMF1_017659"/>
<feature type="domain" description="Myb-like" evidence="4">
    <location>
        <begin position="229"/>
        <end position="280"/>
    </location>
</feature>
<feature type="compositionally biased region" description="Basic and acidic residues" evidence="3">
    <location>
        <begin position="223"/>
        <end position="242"/>
    </location>
</feature>
<feature type="region of interest" description="Disordered" evidence="3">
    <location>
        <begin position="414"/>
        <end position="497"/>
    </location>
</feature>
<keyword evidence="7" id="KW-1185">Reference proteome</keyword>
<dbReference type="PANTHER" id="PTHR45614">
    <property type="entry name" value="MYB PROTEIN-RELATED"/>
    <property type="match status" value="1"/>
</dbReference>
<dbReference type="PROSITE" id="PS51294">
    <property type="entry name" value="HTH_MYB"/>
    <property type="match status" value="2"/>
</dbReference>
<dbReference type="Pfam" id="PF13921">
    <property type="entry name" value="Myb_DNA-bind_6"/>
    <property type="match status" value="1"/>
</dbReference>
<feature type="domain" description="HTH myb-type" evidence="5">
    <location>
        <begin position="234"/>
        <end position="284"/>
    </location>
</feature>
<dbReference type="GO" id="GO:0005634">
    <property type="term" value="C:nucleus"/>
    <property type="evidence" value="ECO:0007669"/>
    <property type="project" value="TreeGrafter"/>
</dbReference>
<feature type="compositionally biased region" description="Polar residues" evidence="3">
    <location>
        <begin position="351"/>
        <end position="362"/>
    </location>
</feature>
<protein>
    <recommendedName>
        <fullName evidence="8">Myb-like DNA-binding protein</fullName>
    </recommendedName>
</protein>
<dbReference type="InterPro" id="IPR009057">
    <property type="entry name" value="Homeodomain-like_sf"/>
</dbReference>
<evidence type="ECO:0000313" key="6">
    <source>
        <dbReference type="EMBL" id="KAF0741668.1"/>
    </source>
</evidence>
<reference evidence="6 7" key="1">
    <citation type="submission" date="2019-07" db="EMBL/GenBank/DDBJ databases">
        <title>Genomics analysis of Aphanomyces spp. identifies a new class of oomycete effector associated with host adaptation.</title>
        <authorList>
            <person name="Gaulin E."/>
        </authorList>
    </citation>
    <scope>NUCLEOTIDE SEQUENCE [LARGE SCALE GENOMIC DNA]</scope>
    <source>
        <strain evidence="6 7">ATCC 201684</strain>
    </source>
</reference>
<keyword evidence="2" id="KW-0238">DNA-binding</keyword>
<dbReference type="FunFam" id="1.10.10.60:FF:000010">
    <property type="entry name" value="Transcriptional activator Myb isoform A"/>
    <property type="match status" value="1"/>
</dbReference>
<gene>
    <name evidence="6" type="ORF">Ae201684_003341</name>
</gene>
<name>A0A6G0XN83_9STRA</name>
<feature type="compositionally biased region" description="Polar residues" evidence="3">
    <location>
        <begin position="445"/>
        <end position="457"/>
    </location>
</feature>
<feature type="compositionally biased region" description="Polar residues" evidence="3">
    <location>
        <begin position="1"/>
        <end position="28"/>
    </location>
</feature>
<evidence type="ECO:0008006" key="8">
    <source>
        <dbReference type="Google" id="ProtNLM"/>
    </source>
</evidence>
<evidence type="ECO:0000256" key="2">
    <source>
        <dbReference type="ARBA" id="ARBA00023125"/>
    </source>
</evidence>
<dbReference type="AlphaFoldDB" id="A0A6G0XN83"/>
<accession>A0A6G0XN83</accession>
<dbReference type="InterPro" id="IPR001005">
    <property type="entry name" value="SANT/Myb"/>
</dbReference>
<dbReference type="SMART" id="SM00717">
    <property type="entry name" value="SANT"/>
    <property type="match status" value="2"/>
</dbReference>
<dbReference type="PROSITE" id="PS50090">
    <property type="entry name" value="MYB_LIKE"/>
    <property type="match status" value="2"/>
</dbReference>
<dbReference type="GO" id="GO:0000981">
    <property type="term" value="F:DNA-binding transcription factor activity, RNA polymerase II-specific"/>
    <property type="evidence" value="ECO:0007669"/>
    <property type="project" value="TreeGrafter"/>
</dbReference>
<dbReference type="PANTHER" id="PTHR45614:SF232">
    <property type="entry name" value="TRANSCRIPTION FACTOR MYB3R-2"/>
    <property type="match status" value="1"/>
</dbReference>
<feature type="domain" description="HTH myb-type" evidence="5">
    <location>
        <begin position="285"/>
        <end position="335"/>
    </location>
</feature>
<feature type="compositionally biased region" description="Basic and acidic residues" evidence="3">
    <location>
        <begin position="29"/>
        <end position="42"/>
    </location>
</feature>
<dbReference type="CDD" id="cd00167">
    <property type="entry name" value="SANT"/>
    <property type="match status" value="2"/>
</dbReference>